<evidence type="ECO:0000313" key="2">
    <source>
        <dbReference type="Proteomes" id="UP000004088"/>
    </source>
</evidence>
<comment type="caution">
    <text evidence="1">The sequence shown here is derived from an EMBL/GenBank/DDBJ whole genome shotgun (WGS) entry which is preliminary data.</text>
</comment>
<proteinExistence type="predicted"/>
<dbReference type="Proteomes" id="UP000004088">
    <property type="component" value="Unassembled WGS sequence"/>
</dbReference>
<dbReference type="EMBL" id="AEWV01000015">
    <property type="protein sequence ID" value="EGC17561.1"/>
    <property type="molecule type" value="Genomic_DNA"/>
</dbReference>
<protein>
    <submittedName>
        <fullName evidence="1">Uncharacterized protein</fullName>
    </submittedName>
</protein>
<accession>F0EYF3</accession>
<evidence type="ECO:0000313" key="1">
    <source>
        <dbReference type="EMBL" id="EGC17561.1"/>
    </source>
</evidence>
<gene>
    <name evidence="1" type="ORF">HMPREF9098_0887</name>
</gene>
<dbReference type="HOGENOM" id="CLU_3026220_0_0_4"/>
<dbReference type="STRING" id="888741.HMPREF9098_0887"/>
<organism evidence="1 2">
    <name type="scientific">Kingella denitrificans ATCC 33394</name>
    <dbReference type="NCBI Taxonomy" id="888741"/>
    <lineage>
        <taxon>Bacteria</taxon>
        <taxon>Pseudomonadati</taxon>
        <taxon>Pseudomonadota</taxon>
        <taxon>Betaproteobacteria</taxon>
        <taxon>Neisseriales</taxon>
        <taxon>Neisseriaceae</taxon>
        <taxon>Kingella</taxon>
    </lineage>
</organism>
<keyword evidence="2" id="KW-1185">Reference proteome</keyword>
<dbReference type="AlphaFoldDB" id="F0EYF3"/>
<sequence length="55" mass="6447">MGKTKRLPIRRRIERAACKPYAADTLLRMRHIPKSSLHRQICMVQAAFICRIVLK</sequence>
<reference evidence="1 2" key="1">
    <citation type="submission" date="2011-01" db="EMBL/GenBank/DDBJ databases">
        <authorList>
            <person name="Muzny D."/>
            <person name="Qin X."/>
            <person name="Deng J."/>
            <person name="Jiang H."/>
            <person name="Liu Y."/>
            <person name="Qu J."/>
            <person name="Song X.-Z."/>
            <person name="Zhang L."/>
            <person name="Thornton R."/>
            <person name="Coyle M."/>
            <person name="Francisco L."/>
            <person name="Jackson L."/>
            <person name="Javaid M."/>
            <person name="Korchina V."/>
            <person name="Kovar C."/>
            <person name="Mata R."/>
            <person name="Mathew T."/>
            <person name="Ngo R."/>
            <person name="Nguyen L."/>
            <person name="Nguyen N."/>
            <person name="Okwuonu G."/>
            <person name="Ongeri F."/>
            <person name="Pham C."/>
            <person name="Simmons D."/>
            <person name="Wilczek-Boney K."/>
            <person name="Hale W."/>
            <person name="Jakkamsetti A."/>
            <person name="Pham P."/>
            <person name="Ruth R."/>
            <person name="San Lucas F."/>
            <person name="Warren J."/>
            <person name="Zhang J."/>
            <person name="Zhao Z."/>
            <person name="Zhou C."/>
            <person name="Zhu D."/>
            <person name="Lee S."/>
            <person name="Bess C."/>
            <person name="Blankenburg K."/>
            <person name="Forbes L."/>
            <person name="Fu Q."/>
            <person name="Gubbala S."/>
            <person name="Hirani K."/>
            <person name="Jayaseelan J.C."/>
            <person name="Lara F."/>
            <person name="Munidasa M."/>
            <person name="Palculict T."/>
            <person name="Patil S."/>
            <person name="Pu L.-L."/>
            <person name="Saada N."/>
            <person name="Tang L."/>
            <person name="Weissenberger G."/>
            <person name="Zhu Y."/>
            <person name="Hemphill L."/>
            <person name="Shang Y."/>
            <person name="Youmans B."/>
            <person name="Ayvaz T."/>
            <person name="Ross M."/>
            <person name="Santibanez J."/>
            <person name="Aqrawi P."/>
            <person name="Gross S."/>
            <person name="Joshi V."/>
            <person name="Fowler G."/>
            <person name="Nazareth L."/>
            <person name="Reid J."/>
            <person name="Worley K."/>
            <person name="Petrosino J."/>
            <person name="Highlander S."/>
            <person name="Gibbs R."/>
        </authorList>
    </citation>
    <scope>NUCLEOTIDE SEQUENCE [LARGE SCALE GENOMIC DNA]</scope>
    <source>
        <strain evidence="1 2">ATCC 33394</strain>
    </source>
</reference>
<name>F0EYF3_9NEIS</name>